<dbReference type="OrthoDB" id="2140011at2759"/>
<feature type="chain" id="PRO_5012078782" evidence="2">
    <location>
        <begin position="23"/>
        <end position="298"/>
    </location>
</feature>
<gene>
    <name evidence="3" type="ORF">BCR32DRAFT_297932</name>
</gene>
<evidence type="ECO:0000313" key="4">
    <source>
        <dbReference type="Proteomes" id="UP000193944"/>
    </source>
</evidence>
<evidence type="ECO:0000256" key="1">
    <source>
        <dbReference type="SAM" id="Phobius"/>
    </source>
</evidence>
<dbReference type="AlphaFoldDB" id="A0A1Y1VU39"/>
<evidence type="ECO:0000313" key="3">
    <source>
        <dbReference type="EMBL" id="ORX64811.1"/>
    </source>
</evidence>
<keyword evidence="4" id="KW-1185">Reference proteome</keyword>
<organism evidence="3 4">
    <name type="scientific">Anaeromyces robustus</name>
    <dbReference type="NCBI Taxonomy" id="1754192"/>
    <lineage>
        <taxon>Eukaryota</taxon>
        <taxon>Fungi</taxon>
        <taxon>Fungi incertae sedis</taxon>
        <taxon>Chytridiomycota</taxon>
        <taxon>Chytridiomycota incertae sedis</taxon>
        <taxon>Neocallimastigomycetes</taxon>
        <taxon>Neocallimastigales</taxon>
        <taxon>Neocallimastigaceae</taxon>
        <taxon>Anaeromyces</taxon>
    </lineage>
</organism>
<keyword evidence="1" id="KW-0812">Transmembrane</keyword>
<evidence type="ECO:0000256" key="2">
    <source>
        <dbReference type="SAM" id="SignalP"/>
    </source>
</evidence>
<keyword evidence="1" id="KW-0472">Membrane</keyword>
<protein>
    <submittedName>
        <fullName evidence="3">Uncharacterized protein</fullName>
    </submittedName>
</protein>
<feature type="signal peptide" evidence="2">
    <location>
        <begin position="1"/>
        <end position="22"/>
    </location>
</feature>
<feature type="transmembrane region" description="Helical" evidence="1">
    <location>
        <begin position="276"/>
        <end position="297"/>
    </location>
</feature>
<accession>A0A1Y1VU39</accession>
<keyword evidence="2" id="KW-0732">Signal</keyword>
<keyword evidence="1" id="KW-1133">Transmembrane helix</keyword>
<dbReference type="Proteomes" id="UP000193944">
    <property type="component" value="Unassembled WGS sequence"/>
</dbReference>
<dbReference type="EMBL" id="MCFG01000496">
    <property type="protein sequence ID" value="ORX64811.1"/>
    <property type="molecule type" value="Genomic_DNA"/>
</dbReference>
<name>A0A1Y1VU39_9FUNG</name>
<reference evidence="3 4" key="1">
    <citation type="submission" date="2016-08" db="EMBL/GenBank/DDBJ databases">
        <title>A Parts List for Fungal Cellulosomes Revealed by Comparative Genomics.</title>
        <authorList>
            <consortium name="DOE Joint Genome Institute"/>
            <person name="Haitjema C.H."/>
            <person name="Gilmore S.P."/>
            <person name="Henske J.K."/>
            <person name="Solomon K.V."/>
            <person name="De Groot R."/>
            <person name="Kuo A."/>
            <person name="Mondo S.J."/>
            <person name="Salamov A.A."/>
            <person name="Labutti K."/>
            <person name="Zhao Z."/>
            <person name="Chiniquy J."/>
            <person name="Barry K."/>
            <person name="Brewer H.M."/>
            <person name="Purvine S.O."/>
            <person name="Wright A.T."/>
            <person name="Boxma B."/>
            <person name="Van Alen T."/>
            <person name="Hackstein J.H."/>
            <person name="Baker S.E."/>
            <person name="Grigoriev I.V."/>
            <person name="O'Malley M.A."/>
        </authorList>
    </citation>
    <scope>NUCLEOTIDE SEQUENCE [LARGE SCALE GENOMIC DNA]</scope>
    <source>
        <strain evidence="3 4">S4</strain>
    </source>
</reference>
<proteinExistence type="predicted"/>
<reference evidence="3 4" key="2">
    <citation type="submission" date="2016-08" db="EMBL/GenBank/DDBJ databases">
        <title>Pervasive Adenine N6-methylation of Active Genes in Fungi.</title>
        <authorList>
            <consortium name="DOE Joint Genome Institute"/>
            <person name="Mondo S.J."/>
            <person name="Dannebaum R.O."/>
            <person name="Kuo R.C."/>
            <person name="Labutti K."/>
            <person name="Haridas S."/>
            <person name="Kuo A."/>
            <person name="Salamov A."/>
            <person name="Ahrendt S.R."/>
            <person name="Lipzen A."/>
            <person name="Sullivan W."/>
            <person name="Andreopoulos W.B."/>
            <person name="Clum A."/>
            <person name="Lindquist E."/>
            <person name="Daum C."/>
            <person name="Ramamoorthy G.K."/>
            <person name="Gryganskyi A."/>
            <person name="Culley D."/>
            <person name="Magnuson J.K."/>
            <person name="James T.Y."/>
            <person name="O'Malley M.A."/>
            <person name="Stajich J.E."/>
            <person name="Spatafora J.W."/>
            <person name="Visel A."/>
            <person name="Grigoriev I.V."/>
        </authorList>
    </citation>
    <scope>NUCLEOTIDE SEQUENCE [LARGE SCALE GENOMIC DNA]</scope>
    <source>
        <strain evidence="3 4">S4</strain>
    </source>
</reference>
<sequence>MFKKISLLFLIYITFFISSMYAAELGEYTEIKKIMKNFDSISSAPANLFSVFINESNTELETRYQFIKDLKKNMNNLLSFGDFPYNPTGKVNEEEYKALEKTANENRINISEQFAAIEKGLSYLEDIYTNYQYMTSDDKKARSSTVIKYILGQTVLPEEALPVRVKALSDTDCMSWLDSELQLLAFQFENNDPNNDVDFEDYSKINLTQCLNYLTTGYSMVVSAKQINGDDDTEAFYNKYDIAVQEMIKNHEASIRKLSNTSNRKATLYDIYEDSAFTMSKVISYIFVIVQLLLLLLH</sequence>
<comment type="caution">
    <text evidence="3">The sequence shown here is derived from an EMBL/GenBank/DDBJ whole genome shotgun (WGS) entry which is preliminary data.</text>
</comment>